<evidence type="ECO:0000256" key="5">
    <source>
        <dbReference type="ARBA" id="ARBA00022764"/>
    </source>
</evidence>
<organism evidence="8 9">
    <name type="scientific">Methylobacterium frigidaeris</name>
    <dbReference type="NCBI Taxonomy" id="2038277"/>
    <lineage>
        <taxon>Bacteria</taxon>
        <taxon>Pseudomonadati</taxon>
        <taxon>Pseudomonadota</taxon>
        <taxon>Alphaproteobacteria</taxon>
        <taxon>Hyphomicrobiales</taxon>
        <taxon>Methylobacteriaceae</taxon>
        <taxon>Methylobacterium</taxon>
    </lineage>
</organism>
<evidence type="ECO:0000313" key="8">
    <source>
        <dbReference type="EMBL" id="GJD65219.1"/>
    </source>
</evidence>
<comment type="subcellular location">
    <subcellularLocation>
        <location evidence="1">Periplasm</location>
    </subcellularLocation>
</comment>
<evidence type="ECO:0000256" key="6">
    <source>
        <dbReference type="ARBA" id="ARBA00022841"/>
    </source>
</evidence>
<dbReference type="Pfam" id="PF16822">
    <property type="entry name" value="ALGX"/>
    <property type="match status" value="1"/>
</dbReference>
<dbReference type="GO" id="GO:0042121">
    <property type="term" value="P:alginic acid biosynthetic process"/>
    <property type="evidence" value="ECO:0007669"/>
    <property type="project" value="UniProtKB-KW"/>
</dbReference>
<dbReference type="GO" id="GO:0016740">
    <property type="term" value="F:transferase activity"/>
    <property type="evidence" value="ECO:0007669"/>
    <property type="project" value="UniProtKB-KW"/>
</dbReference>
<dbReference type="EMBL" id="BPQJ01000036">
    <property type="protein sequence ID" value="GJD65219.1"/>
    <property type="molecule type" value="Genomic_DNA"/>
</dbReference>
<evidence type="ECO:0000256" key="4">
    <source>
        <dbReference type="ARBA" id="ARBA00022729"/>
    </source>
</evidence>
<keyword evidence="9" id="KW-1185">Reference proteome</keyword>
<protein>
    <recommendedName>
        <fullName evidence="7">AlgX/AlgJ SGNH hydrolase-like domain-containing protein</fullName>
    </recommendedName>
</protein>
<gene>
    <name evidence="8" type="ORF">MPEAHAMD_5406</name>
</gene>
<evidence type="ECO:0000256" key="3">
    <source>
        <dbReference type="ARBA" id="ARBA00022679"/>
    </source>
</evidence>
<dbReference type="AlphaFoldDB" id="A0AA37HG90"/>
<dbReference type="GO" id="GO:0042597">
    <property type="term" value="C:periplasmic space"/>
    <property type="evidence" value="ECO:0007669"/>
    <property type="project" value="UniProtKB-SubCell"/>
</dbReference>
<dbReference type="InterPro" id="IPR031811">
    <property type="entry name" value="ALGX/ALGJ_SGNH-like"/>
</dbReference>
<keyword evidence="6" id="KW-0016">Alginate biosynthesis</keyword>
<sequence length="326" mass="36642">MLFSSRTSRYTAAMRDSTDMVHLGRDGWLFLTGGTNRVRQQYRASLRMAWRLWRWRRLIEARTAKAAGLGSRAFHVVVPEKLSIYDDRLDGLAIDPALSPARRLGARLARSPAARAWIDLVGPLRAARDAEPPLYLRTDTHWSQEGCRLAYGEIMRALGAVPPADLGARPFHDHDGVRDLGAKFDPPLRETMRVYQVQRDAVRVYANPLVEGHEARGTAADLHVGAHVVFRNESAAADPRTLMLFGDSCSHFHPIFLTGLLAESFRELHFVWSASLDWTYVERVRPHLLLVEVAERFLARVPMDQFDVEAEGARRLDGWEGGGAGI</sequence>
<feature type="domain" description="AlgX/AlgJ SGNH hydrolase-like" evidence="7">
    <location>
        <begin position="21"/>
        <end position="172"/>
    </location>
</feature>
<keyword evidence="4" id="KW-0732">Signal</keyword>
<comment type="pathway">
    <text evidence="2">Glycan biosynthesis; alginate biosynthesis.</text>
</comment>
<keyword evidence="5" id="KW-0574">Periplasm</keyword>
<proteinExistence type="predicted"/>
<reference evidence="8" key="2">
    <citation type="submission" date="2021-08" db="EMBL/GenBank/DDBJ databases">
        <authorList>
            <person name="Tani A."/>
            <person name="Ola A."/>
            <person name="Ogura Y."/>
            <person name="Katsura K."/>
            <person name="Hayashi T."/>
        </authorList>
    </citation>
    <scope>NUCLEOTIDE SEQUENCE</scope>
    <source>
        <strain evidence="8">JCM 32048</strain>
    </source>
</reference>
<name>A0AA37HG90_9HYPH</name>
<reference evidence="8" key="1">
    <citation type="journal article" date="2016" name="Front. Microbiol.">
        <title>Genome Sequence of the Piezophilic, Mesophilic Sulfate-Reducing Bacterium Desulfovibrio indicus J2T.</title>
        <authorList>
            <person name="Cao J."/>
            <person name="Maignien L."/>
            <person name="Shao Z."/>
            <person name="Alain K."/>
            <person name="Jebbar M."/>
        </authorList>
    </citation>
    <scope>NUCLEOTIDE SEQUENCE</scope>
    <source>
        <strain evidence="8">JCM 32048</strain>
    </source>
</reference>
<accession>A0AA37HG90</accession>
<comment type="caution">
    <text evidence="8">The sequence shown here is derived from an EMBL/GenBank/DDBJ whole genome shotgun (WGS) entry which is preliminary data.</text>
</comment>
<evidence type="ECO:0000256" key="2">
    <source>
        <dbReference type="ARBA" id="ARBA00005182"/>
    </source>
</evidence>
<evidence type="ECO:0000256" key="1">
    <source>
        <dbReference type="ARBA" id="ARBA00004418"/>
    </source>
</evidence>
<dbReference type="Proteomes" id="UP001055286">
    <property type="component" value="Unassembled WGS sequence"/>
</dbReference>
<evidence type="ECO:0000259" key="7">
    <source>
        <dbReference type="Pfam" id="PF16822"/>
    </source>
</evidence>
<keyword evidence="3" id="KW-0808">Transferase</keyword>
<evidence type="ECO:0000313" key="9">
    <source>
        <dbReference type="Proteomes" id="UP001055286"/>
    </source>
</evidence>